<comment type="caution">
    <text evidence="6">The sequence shown here is derived from an EMBL/GenBank/DDBJ whole genome shotgun (WGS) entry which is preliminary data.</text>
</comment>
<evidence type="ECO:0000259" key="5">
    <source>
        <dbReference type="PROSITE" id="PS50893"/>
    </source>
</evidence>
<dbReference type="InterPro" id="IPR050153">
    <property type="entry name" value="Metal_Ion_Import_ABC"/>
</dbReference>
<dbReference type="GO" id="GO:0005524">
    <property type="term" value="F:ATP binding"/>
    <property type="evidence" value="ECO:0007669"/>
    <property type="project" value="UniProtKB-KW"/>
</dbReference>
<dbReference type="PANTHER" id="PTHR42734:SF17">
    <property type="entry name" value="METAL TRANSPORT SYSTEM ATP-BINDING PROTEIN TM_0124-RELATED"/>
    <property type="match status" value="1"/>
</dbReference>
<dbReference type="InterPro" id="IPR003439">
    <property type="entry name" value="ABC_transporter-like_ATP-bd"/>
</dbReference>
<dbReference type="SUPFAM" id="SSF52540">
    <property type="entry name" value="P-loop containing nucleoside triphosphate hydrolases"/>
    <property type="match status" value="1"/>
</dbReference>
<dbReference type="Gene3D" id="3.40.50.300">
    <property type="entry name" value="P-loop containing nucleotide triphosphate hydrolases"/>
    <property type="match status" value="1"/>
</dbReference>
<accession>A0A7X1E3S2</accession>
<evidence type="ECO:0000313" key="6">
    <source>
        <dbReference type="EMBL" id="MBC2601279.1"/>
    </source>
</evidence>
<dbReference type="GO" id="GO:0016887">
    <property type="term" value="F:ATP hydrolysis activity"/>
    <property type="evidence" value="ECO:0007669"/>
    <property type="project" value="InterPro"/>
</dbReference>
<keyword evidence="3" id="KW-0547">Nucleotide-binding</keyword>
<evidence type="ECO:0000313" key="7">
    <source>
        <dbReference type="Proteomes" id="UP000525652"/>
    </source>
</evidence>
<gene>
    <name evidence="6" type="ORF">H5P30_05770</name>
</gene>
<keyword evidence="7" id="KW-1185">Reference proteome</keyword>
<dbReference type="Pfam" id="PF00005">
    <property type="entry name" value="ABC_tran"/>
    <property type="match status" value="1"/>
</dbReference>
<sequence>MNEKKDQKSVVLSVEKLVLYGGNTEILKGIDWEVSRGEHWAILGANGCGKSSLLAAILAYRPAAKGEICLLGERYGRFNWPELRKRIGMVSSVLSYRVPAEETALETVLSGEAAQLGFWSRSETVNGAKALQCLEEMGVRRLADRRWAVLSQGERQKVFIARALMQDPAMLILDEPCAGLDPVAREQFLVSLRKLAQRESGPTLLFVTHHVEEIFPEISHVLVLQEGRVLGAGVKEDVLESELLSRAFGAPVTVENWGQDRWRLTPN</sequence>
<dbReference type="SMART" id="SM00382">
    <property type="entry name" value="AAA"/>
    <property type="match status" value="1"/>
</dbReference>
<protein>
    <submittedName>
        <fullName evidence="6">ATP-binding cassette domain-containing protein</fullName>
    </submittedName>
</protein>
<evidence type="ECO:0000256" key="1">
    <source>
        <dbReference type="ARBA" id="ARBA00005417"/>
    </source>
</evidence>
<dbReference type="PROSITE" id="PS00211">
    <property type="entry name" value="ABC_TRANSPORTER_1"/>
    <property type="match status" value="1"/>
</dbReference>
<keyword evidence="2" id="KW-0813">Transport</keyword>
<name>A0A7X1E3S2_9BACT</name>
<proteinExistence type="inferred from homology"/>
<dbReference type="PROSITE" id="PS50893">
    <property type="entry name" value="ABC_TRANSPORTER_2"/>
    <property type="match status" value="1"/>
</dbReference>
<dbReference type="PANTHER" id="PTHR42734">
    <property type="entry name" value="METAL TRANSPORT SYSTEM ATP-BINDING PROTEIN TM_0124-RELATED"/>
    <property type="match status" value="1"/>
</dbReference>
<organism evidence="6 7">
    <name type="scientific">Puniceicoccus vermicola</name>
    <dbReference type="NCBI Taxonomy" id="388746"/>
    <lineage>
        <taxon>Bacteria</taxon>
        <taxon>Pseudomonadati</taxon>
        <taxon>Verrucomicrobiota</taxon>
        <taxon>Opitutia</taxon>
        <taxon>Puniceicoccales</taxon>
        <taxon>Puniceicoccaceae</taxon>
        <taxon>Puniceicoccus</taxon>
    </lineage>
</organism>
<keyword evidence="4 6" id="KW-0067">ATP-binding</keyword>
<dbReference type="Proteomes" id="UP000525652">
    <property type="component" value="Unassembled WGS sequence"/>
</dbReference>
<reference evidence="6 7" key="1">
    <citation type="submission" date="2020-07" db="EMBL/GenBank/DDBJ databases">
        <authorList>
            <person name="Feng X."/>
        </authorList>
    </citation>
    <scope>NUCLEOTIDE SEQUENCE [LARGE SCALE GENOMIC DNA]</scope>
    <source>
        <strain evidence="6 7">JCM14086</strain>
    </source>
</reference>
<evidence type="ECO:0000256" key="3">
    <source>
        <dbReference type="ARBA" id="ARBA00022741"/>
    </source>
</evidence>
<dbReference type="AlphaFoldDB" id="A0A7X1E3S2"/>
<feature type="domain" description="ABC transporter" evidence="5">
    <location>
        <begin position="12"/>
        <end position="251"/>
    </location>
</feature>
<evidence type="ECO:0000256" key="4">
    <source>
        <dbReference type="ARBA" id="ARBA00022840"/>
    </source>
</evidence>
<dbReference type="InterPro" id="IPR027417">
    <property type="entry name" value="P-loop_NTPase"/>
</dbReference>
<dbReference type="InterPro" id="IPR003593">
    <property type="entry name" value="AAA+_ATPase"/>
</dbReference>
<comment type="similarity">
    <text evidence="1">Belongs to the ABC transporter superfamily.</text>
</comment>
<dbReference type="InterPro" id="IPR017871">
    <property type="entry name" value="ABC_transporter-like_CS"/>
</dbReference>
<dbReference type="EMBL" id="JACHVA010000052">
    <property type="protein sequence ID" value="MBC2601279.1"/>
    <property type="molecule type" value="Genomic_DNA"/>
</dbReference>
<evidence type="ECO:0000256" key="2">
    <source>
        <dbReference type="ARBA" id="ARBA00022448"/>
    </source>
</evidence>